<sequence length="326" mass="32511">MAMTMGVSPIRNSNSLPIDFSSLSAKSGGYNGLGSGGNSTIDPSTLLFGNQGQTQVNFAPPNSTDSSTSGVNAASGNTASGLVEQIMSLLKQLMQMLMQNNNASGNPQADSSTPGVGSGNSVGGGDTGSSLASGDGGDETSGVGNGGSGDAGSTPTTSAADGVPSDTSLTGSGGLHLPQQLEQYRGDIMDAAKATGVPPSVIAGQIWAESRGQLNAATTNVNGKADAGLMQVNADTFKSLQQQNPGLLGNDVNDSHTNIMAGALYLRDQNKEFGDMGAALRAYNSGPDKVNKADLSDTGGVGGSSYPADVLNFAKIIESGQGNLPA</sequence>
<feature type="compositionally biased region" description="Gly residues" evidence="2">
    <location>
        <begin position="116"/>
        <end position="127"/>
    </location>
</feature>
<name>A0A3M4JWT4_9PSED</name>
<dbReference type="PANTHER" id="PTHR37423">
    <property type="entry name" value="SOLUBLE LYTIC MUREIN TRANSGLYCOSYLASE-RELATED"/>
    <property type="match status" value="1"/>
</dbReference>
<evidence type="ECO:0000313" key="4">
    <source>
        <dbReference type="EMBL" id="RMQ21335.1"/>
    </source>
</evidence>
<feature type="compositionally biased region" description="Polar residues" evidence="2">
    <location>
        <begin position="154"/>
        <end position="170"/>
    </location>
</feature>
<dbReference type="SUPFAM" id="SSF53955">
    <property type="entry name" value="Lysozyme-like"/>
    <property type="match status" value="1"/>
</dbReference>
<evidence type="ECO:0000256" key="1">
    <source>
        <dbReference type="ARBA" id="ARBA00007734"/>
    </source>
</evidence>
<dbReference type="Proteomes" id="UP000269044">
    <property type="component" value="Unassembled WGS sequence"/>
</dbReference>
<reference evidence="4 5" key="1">
    <citation type="submission" date="2018-08" db="EMBL/GenBank/DDBJ databases">
        <title>Recombination of ecologically and evolutionarily significant loci maintains genetic cohesion in the Pseudomonas syringae species complex.</title>
        <authorList>
            <person name="Dillon M."/>
            <person name="Thakur S."/>
            <person name="Almeida R.N.D."/>
            <person name="Weir B.S."/>
            <person name="Guttman D.S."/>
        </authorList>
    </citation>
    <scope>NUCLEOTIDE SEQUENCE [LARGE SCALE GENOMIC DNA]</scope>
    <source>
        <strain evidence="4 5">ICMP 13052</strain>
    </source>
</reference>
<protein>
    <submittedName>
        <fullName evidence="4">Type III helper protein HopP1</fullName>
    </submittedName>
</protein>
<feature type="region of interest" description="Disordered" evidence="2">
    <location>
        <begin position="52"/>
        <end position="73"/>
    </location>
</feature>
<dbReference type="AlphaFoldDB" id="A0A3M4JWT4"/>
<comment type="similarity">
    <text evidence="1">Belongs to the transglycosylase Slt family.</text>
</comment>
<dbReference type="Pfam" id="PF01464">
    <property type="entry name" value="SLT"/>
    <property type="match status" value="1"/>
</dbReference>
<feature type="domain" description="Transglycosylase SLT" evidence="3">
    <location>
        <begin position="190"/>
        <end position="294"/>
    </location>
</feature>
<proteinExistence type="inferred from homology"/>
<feature type="region of interest" description="Disordered" evidence="2">
    <location>
        <begin position="101"/>
        <end position="176"/>
    </location>
</feature>
<dbReference type="EMBL" id="RBRA01000226">
    <property type="protein sequence ID" value="RMQ21335.1"/>
    <property type="molecule type" value="Genomic_DNA"/>
</dbReference>
<comment type="caution">
    <text evidence="4">The sequence shown here is derived from an EMBL/GenBank/DDBJ whole genome shotgun (WGS) entry which is preliminary data.</text>
</comment>
<dbReference type="InterPro" id="IPR008258">
    <property type="entry name" value="Transglycosylase_SLT_dom_1"/>
</dbReference>
<organism evidence="4 5">
    <name type="scientific">Pseudomonas syringae pv. delphinii</name>
    <dbReference type="NCBI Taxonomy" id="192088"/>
    <lineage>
        <taxon>Bacteria</taxon>
        <taxon>Pseudomonadati</taxon>
        <taxon>Pseudomonadota</taxon>
        <taxon>Gammaproteobacteria</taxon>
        <taxon>Pseudomonadales</taxon>
        <taxon>Pseudomonadaceae</taxon>
        <taxon>Pseudomonas</taxon>
    </lineage>
</organism>
<feature type="compositionally biased region" description="Polar residues" evidence="2">
    <location>
        <begin position="101"/>
        <end position="110"/>
    </location>
</feature>
<gene>
    <name evidence="4" type="ORF">ALQ08_04924</name>
</gene>
<dbReference type="Gene3D" id="1.10.530.10">
    <property type="match status" value="1"/>
</dbReference>
<evidence type="ECO:0000259" key="3">
    <source>
        <dbReference type="Pfam" id="PF01464"/>
    </source>
</evidence>
<dbReference type="PANTHER" id="PTHR37423:SF2">
    <property type="entry name" value="MEMBRANE-BOUND LYTIC MUREIN TRANSGLYCOSYLASE C"/>
    <property type="match status" value="1"/>
</dbReference>
<dbReference type="InterPro" id="IPR023346">
    <property type="entry name" value="Lysozyme-like_dom_sf"/>
</dbReference>
<evidence type="ECO:0000256" key="2">
    <source>
        <dbReference type="SAM" id="MobiDB-lite"/>
    </source>
</evidence>
<accession>A0A3M4JWT4</accession>
<evidence type="ECO:0000313" key="5">
    <source>
        <dbReference type="Proteomes" id="UP000269044"/>
    </source>
</evidence>